<dbReference type="RefSeq" id="XP_007417790.1">
    <property type="nucleotide sequence ID" value="XM_007417728.1"/>
</dbReference>
<dbReference type="InParanoid" id="F4S8R5"/>
<name>F4S8R5_MELLP</name>
<dbReference type="Proteomes" id="UP000001072">
    <property type="component" value="Unassembled WGS sequence"/>
</dbReference>
<dbReference type="AlphaFoldDB" id="F4S8R5"/>
<protein>
    <submittedName>
        <fullName evidence="1">Uncharacterized protein</fullName>
    </submittedName>
</protein>
<proteinExistence type="predicted"/>
<dbReference type="EMBL" id="GL883166">
    <property type="protein sequence ID" value="EGF98941.1"/>
    <property type="molecule type" value="Genomic_DNA"/>
</dbReference>
<dbReference type="KEGG" id="mlr:MELLADRAFT_113104"/>
<evidence type="ECO:0000313" key="1">
    <source>
        <dbReference type="EMBL" id="EGF98941.1"/>
    </source>
</evidence>
<dbReference type="HOGENOM" id="CLU_2004429_0_0_1"/>
<dbReference type="GeneID" id="18924886"/>
<accession>F4S8R5</accession>
<organism evidence="2">
    <name type="scientific">Melampsora larici-populina (strain 98AG31 / pathotype 3-4-7)</name>
    <name type="common">Poplar leaf rust fungus</name>
    <dbReference type="NCBI Taxonomy" id="747676"/>
    <lineage>
        <taxon>Eukaryota</taxon>
        <taxon>Fungi</taxon>
        <taxon>Dikarya</taxon>
        <taxon>Basidiomycota</taxon>
        <taxon>Pucciniomycotina</taxon>
        <taxon>Pucciniomycetes</taxon>
        <taxon>Pucciniales</taxon>
        <taxon>Melampsoraceae</taxon>
        <taxon>Melampsora</taxon>
    </lineage>
</organism>
<sequence length="124" mass="13669">MGGPRRGATLHFGQGGIGGADRARACLGRPLPGQQARVGPALDPTMCRPRSGLKVPPWCTNLHHIQAFLENSWSNQPPRKLVVPRYMDLQKKTGNTFKSGVVEVNEEYIWKDIASSSLELWSAF</sequence>
<evidence type="ECO:0000313" key="2">
    <source>
        <dbReference type="Proteomes" id="UP000001072"/>
    </source>
</evidence>
<keyword evidence="2" id="KW-1185">Reference proteome</keyword>
<dbReference type="VEuPathDB" id="FungiDB:MELLADRAFT_113104"/>
<reference evidence="2" key="1">
    <citation type="journal article" date="2011" name="Proc. Natl. Acad. Sci. U.S.A.">
        <title>Obligate biotrophy features unraveled by the genomic analysis of rust fungi.</title>
        <authorList>
            <person name="Duplessis S."/>
            <person name="Cuomo C.A."/>
            <person name="Lin Y.-C."/>
            <person name="Aerts A."/>
            <person name="Tisserant E."/>
            <person name="Veneault-Fourrey C."/>
            <person name="Joly D.L."/>
            <person name="Hacquard S."/>
            <person name="Amselem J."/>
            <person name="Cantarel B.L."/>
            <person name="Chiu R."/>
            <person name="Coutinho P.M."/>
            <person name="Feau N."/>
            <person name="Field M."/>
            <person name="Frey P."/>
            <person name="Gelhaye E."/>
            <person name="Goldberg J."/>
            <person name="Grabherr M.G."/>
            <person name="Kodira C.D."/>
            <person name="Kohler A."/>
            <person name="Kuees U."/>
            <person name="Lindquist E.A."/>
            <person name="Lucas S.M."/>
            <person name="Mago R."/>
            <person name="Mauceli E."/>
            <person name="Morin E."/>
            <person name="Murat C."/>
            <person name="Pangilinan J.L."/>
            <person name="Park R."/>
            <person name="Pearson M."/>
            <person name="Quesneville H."/>
            <person name="Rouhier N."/>
            <person name="Sakthikumar S."/>
            <person name="Salamov A.A."/>
            <person name="Schmutz J."/>
            <person name="Selles B."/>
            <person name="Shapiro H."/>
            <person name="Tanguay P."/>
            <person name="Tuskan G.A."/>
            <person name="Henrissat B."/>
            <person name="Van de Peer Y."/>
            <person name="Rouze P."/>
            <person name="Ellis J.G."/>
            <person name="Dodds P.N."/>
            <person name="Schein J.E."/>
            <person name="Zhong S."/>
            <person name="Hamelin R.C."/>
            <person name="Grigoriev I.V."/>
            <person name="Szabo L.J."/>
            <person name="Martin F."/>
        </authorList>
    </citation>
    <scope>NUCLEOTIDE SEQUENCE [LARGE SCALE GENOMIC DNA]</scope>
    <source>
        <strain evidence="2">98AG31 / pathotype 3-4-7</strain>
    </source>
</reference>
<gene>
    <name evidence="1" type="ORF">MELLADRAFT_113104</name>
</gene>